<dbReference type="SUPFAM" id="SSF81336">
    <property type="entry name" value="F1F0 ATP synthase subunit A"/>
    <property type="match status" value="1"/>
</dbReference>
<evidence type="ECO:0000256" key="11">
    <source>
        <dbReference type="HAMAP-Rule" id="MF_01393"/>
    </source>
</evidence>
<proteinExistence type="inferred from homology"/>
<dbReference type="InterPro" id="IPR035908">
    <property type="entry name" value="F0_ATP_A_sf"/>
</dbReference>
<name>A0A1I5UEA5_9FIRM</name>
<gene>
    <name evidence="11" type="primary">atpB</name>
    <name evidence="13" type="ORF">SAMN04487928_11280</name>
</gene>
<dbReference type="Gene3D" id="1.20.120.220">
    <property type="entry name" value="ATP synthase, F0 complex, subunit A"/>
    <property type="match status" value="1"/>
</dbReference>
<evidence type="ECO:0000256" key="6">
    <source>
        <dbReference type="ARBA" id="ARBA00022781"/>
    </source>
</evidence>
<reference evidence="14" key="1">
    <citation type="submission" date="2016-10" db="EMBL/GenBank/DDBJ databases">
        <authorList>
            <person name="Varghese N."/>
            <person name="Submissions S."/>
        </authorList>
    </citation>
    <scope>NUCLEOTIDE SEQUENCE [LARGE SCALE GENOMIC DNA]</scope>
    <source>
        <strain evidence="14">P18</strain>
    </source>
</reference>
<keyword evidence="9 11" id="KW-0472">Membrane</keyword>
<evidence type="ECO:0000256" key="9">
    <source>
        <dbReference type="ARBA" id="ARBA00023136"/>
    </source>
</evidence>
<keyword evidence="6 11" id="KW-0375">Hydrogen ion transport</keyword>
<dbReference type="EMBL" id="FOXO01000012">
    <property type="protein sequence ID" value="SFP93592.1"/>
    <property type="molecule type" value="Genomic_DNA"/>
</dbReference>
<organism evidence="13 14">
    <name type="scientific">Butyrivibrio proteoclasticus</name>
    <dbReference type="NCBI Taxonomy" id="43305"/>
    <lineage>
        <taxon>Bacteria</taxon>
        <taxon>Bacillati</taxon>
        <taxon>Bacillota</taxon>
        <taxon>Clostridia</taxon>
        <taxon>Lachnospirales</taxon>
        <taxon>Lachnospiraceae</taxon>
        <taxon>Butyrivibrio</taxon>
    </lineage>
</organism>
<keyword evidence="7 11" id="KW-1133">Transmembrane helix</keyword>
<evidence type="ECO:0000256" key="10">
    <source>
        <dbReference type="ARBA" id="ARBA00023310"/>
    </source>
</evidence>
<keyword evidence="8 11" id="KW-0406">Ion transport</keyword>
<dbReference type="PANTHER" id="PTHR42823:SF3">
    <property type="entry name" value="ATP SYNTHASE SUBUNIT A, CHLOROPLASTIC"/>
    <property type="match status" value="1"/>
</dbReference>
<keyword evidence="11" id="KW-1003">Cell membrane</keyword>
<dbReference type="PANTHER" id="PTHR42823">
    <property type="entry name" value="ATP SYNTHASE SUBUNIT A, CHLOROPLASTIC"/>
    <property type="match status" value="1"/>
</dbReference>
<dbReference type="GO" id="GO:0045259">
    <property type="term" value="C:proton-transporting ATP synthase complex"/>
    <property type="evidence" value="ECO:0007669"/>
    <property type="project" value="UniProtKB-KW"/>
</dbReference>
<dbReference type="NCBIfam" id="NF004486">
    <property type="entry name" value="PRK05815.3-4"/>
    <property type="match status" value="1"/>
</dbReference>
<evidence type="ECO:0000313" key="13">
    <source>
        <dbReference type="EMBL" id="SFP93592.1"/>
    </source>
</evidence>
<dbReference type="CDD" id="cd00310">
    <property type="entry name" value="ATP-synt_Fo_a_6"/>
    <property type="match status" value="1"/>
</dbReference>
<evidence type="ECO:0000256" key="2">
    <source>
        <dbReference type="ARBA" id="ARBA00006810"/>
    </source>
</evidence>
<dbReference type="InterPro" id="IPR000568">
    <property type="entry name" value="ATP_synth_F0_asu"/>
</dbReference>
<evidence type="ECO:0000256" key="4">
    <source>
        <dbReference type="ARBA" id="ARBA00022547"/>
    </source>
</evidence>
<keyword evidence="14" id="KW-1185">Reference proteome</keyword>
<dbReference type="HAMAP" id="MF_01393">
    <property type="entry name" value="ATP_synth_a_bact"/>
    <property type="match status" value="1"/>
</dbReference>
<dbReference type="Pfam" id="PF00119">
    <property type="entry name" value="ATP-synt_A"/>
    <property type="match status" value="1"/>
</dbReference>
<dbReference type="AlphaFoldDB" id="A0A1I5UEA5"/>
<dbReference type="OrthoDB" id="9789241at2"/>
<keyword evidence="5 11" id="KW-0812">Transmembrane</keyword>
<dbReference type="InterPro" id="IPR045082">
    <property type="entry name" value="ATP_syn_F0_a_bact/chloroplast"/>
</dbReference>
<keyword evidence="4 11" id="KW-0138">CF(0)</keyword>
<dbReference type="Proteomes" id="UP000182624">
    <property type="component" value="Unassembled WGS sequence"/>
</dbReference>
<evidence type="ECO:0000256" key="8">
    <source>
        <dbReference type="ARBA" id="ARBA00023065"/>
    </source>
</evidence>
<sequence>MKELLNEILMEDKTLIHFPFGNGFFDIYKSVVLSWVIIGFVFIFILIMTSNLKVHNISKRQAAVEAFVLWIRGAVKGMLGEEGERYVDYIATVLIFIACSNMVGLFGLTPPTMDLTVTIALSVMSIVLVEAAGLRKKGPKKWLKGFTEPMPVITPMNVLELLIRPLSLCMRLFGNILGATVIMELIKFVVPVIFPALLSLYFDIFDGCIQAYVFAFLTSLYIKEAVE</sequence>
<keyword evidence="3 11" id="KW-0813">Transport</keyword>
<evidence type="ECO:0000313" key="14">
    <source>
        <dbReference type="Proteomes" id="UP000182624"/>
    </source>
</evidence>
<comment type="subcellular location">
    <subcellularLocation>
        <location evidence="11 12">Cell membrane</location>
        <topology evidence="11 12">Multi-pass membrane protein</topology>
    </subcellularLocation>
    <subcellularLocation>
        <location evidence="1">Membrane</location>
        <topology evidence="1">Multi-pass membrane protein</topology>
    </subcellularLocation>
</comment>
<comment type="similarity">
    <text evidence="2 11 12">Belongs to the ATPase A chain family.</text>
</comment>
<evidence type="ECO:0000256" key="5">
    <source>
        <dbReference type="ARBA" id="ARBA00022692"/>
    </source>
</evidence>
<dbReference type="GO" id="GO:0046933">
    <property type="term" value="F:proton-transporting ATP synthase activity, rotational mechanism"/>
    <property type="evidence" value="ECO:0007669"/>
    <property type="project" value="UniProtKB-UniRule"/>
</dbReference>
<feature type="transmembrane region" description="Helical" evidence="11">
    <location>
        <begin position="115"/>
        <end position="134"/>
    </location>
</feature>
<feature type="transmembrane region" description="Helical" evidence="11">
    <location>
        <begin position="86"/>
        <end position="109"/>
    </location>
</feature>
<evidence type="ECO:0000256" key="7">
    <source>
        <dbReference type="ARBA" id="ARBA00022989"/>
    </source>
</evidence>
<dbReference type="GO" id="GO:0042777">
    <property type="term" value="P:proton motive force-driven plasma membrane ATP synthesis"/>
    <property type="evidence" value="ECO:0007669"/>
    <property type="project" value="TreeGrafter"/>
</dbReference>
<keyword evidence="10 11" id="KW-0066">ATP synthesis</keyword>
<evidence type="ECO:0000256" key="3">
    <source>
        <dbReference type="ARBA" id="ARBA00022448"/>
    </source>
</evidence>
<evidence type="ECO:0000256" key="12">
    <source>
        <dbReference type="RuleBase" id="RU000483"/>
    </source>
</evidence>
<feature type="transmembrane region" description="Helical" evidence="11">
    <location>
        <begin position="32"/>
        <end position="52"/>
    </location>
</feature>
<protein>
    <recommendedName>
        <fullName evidence="11 12">ATP synthase subunit a</fullName>
    </recommendedName>
    <alternativeName>
        <fullName evidence="11">ATP synthase F0 sector subunit a</fullName>
    </alternativeName>
    <alternativeName>
        <fullName evidence="11">F-ATPase subunit 6</fullName>
    </alternativeName>
</protein>
<evidence type="ECO:0000256" key="1">
    <source>
        <dbReference type="ARBA" id="ARBA00004141"/>
    </source>
</evidence>
<dbReference type="RefSeq" id="WP_074887706.1">
    <property type="nucleotide sequence ID" value="NZ_FOXO01000012.1"/>
</dbReference>
<feature type="transmembrane region" description="Helical" evidence="11">
    <location>
        <begin position="172"/>
        <end position="194"/>
    </location>
</feature>
<accession>A0A1I5UEA5</accession>
<dbReference type="GO" id="GO:0005886">
    <property type="term" value="C:plasma membrane"/>
    <property type="evidence" value="ECO:0007669"/>
    <property type="project" value="UniProtKB-SubCell"/>
</dbReference>
<feature type="transmembrane region" description="Helical" evidence="11">
    <location>
        <begin position="200"/>
        <end position="222"/>
    </location>
</feature>
<dbReference type="PRINTS" id="PR00123">
    <property type="entry name" value="ATPASEA"/>
</dbReference>
<dbReference type="NCBIfam" id="TIGR01131">
    <property type="entry name" value="ATP_synt_6_or_A"/>
    <property type="match status" value="1"/>
</dbReference>
<comment type="function">
    <text evidence="11 12">Key component of the proton channel; it plays a direct role in the translocation of protons across the membrane.</text>
</comment>